<keyword evidence="2" id="KW-1185">Reference proteome</keyword>
<dbReference type="GO" id="GO:0008168">
    <property type="term" value="F:methyltransferase activity"/>
    <property type="evidence" value="ECO:0007669"/>
    <property type="project" value="UniProtKB-KW"/>
</dbReference>
<keyword evidence="1" id="KW-0808">Transferase</keyword>
<dbReference type="HOGENOM" id="CLU_005533_5_0_1"/>
<dbReference type="PANTHER" id="PTHR43712">
    <property type="entry name" value="PUTATIVE (AFU_ORTHOLOGUE AFUA_4G14580)-RELATED"/>
    <property type="match status" value="1"/>
</dbReference>
<organism evidence="1 2">
    <name type="scientific">Metarhizium album (strain ARSEF 1941)</name>
    <dbReference type="NCBI Taxonomy" id="1081103"/>
    <lineage>
        <taxon>Eukaryota</taxon>
        <taxon>Fungi</taxon>
        <taxon>Dikarya</taxon>
        <taxon>Ascomycota</taxon>
        <taxon>Pezizomycotina</taxon>
        <taxon>Sordariomycetes</taxon>
        <taxon>Hypocreomycetidae</taxon>
        <taxon>Hypocreales</taxon>
        <taxon>Clavicipitaceae</taxon>
        <taxon>Metarhizium</taxon>
    </lineage>
</organism>
<name>A0A0B2X7T7_METAS</name>
<dbReference type="OrthoDB" id="2410195at2759"/>
<dbReference type="STRING" id="1081103.A0A0B2X7T7"/>
<dbReference type="GO" id="GO:0032259">
    <property type="term" value="P:methylation"/>
    <property type="evidence" value="ECO:0007669"/>
    <property type="project" value="UniProtKB-KW"/>
</dbReference>
<dbReference type="PANTHER" id="PTHR43712:SF4">
    <property type="entry name" value="O-METHYLTRANSFERASE DOMAIN-CONTAINING PROTEIN"/>
    <property type="match status" value="1"/>
</dbReference>
<dbReference type="AlphaFoldDB" id="A0A0B2X7T7"/>
<dbReference type="Proteomes" id="UP000030816">
    <property type="component" value="Unassembled WGS sequence"/>
</dbReference>
<dbReference type="EMBL" id="AZHE01000001">
    <property type="protein sequence ID" value="KHO01575.1"/>
    <property type="molecule type" value="Genomic_DNA"/>
</dbReference>
<evidence type="ECO:0000313" key="2">
    <source>
        <dbReference type="Proteomes" id="UP000030816"/>
    </source>
</evidence>
<dbReference type="GeneID" id="63735031"/>
<reference evidence="1 2" key="1">
    <citation type="journal article" date="2014" name="Proc. Natl. Acad. Sci. U.S.A.">
        <title>Trajectory and genomic determinants of fungal-pathogen speciation and host adaptation.</title>
        <authorList>
            <person name="Hu X."/>
            <person name="Xiao G."/>
            <person name="Zheng P."/>
            <person name="Shang Y."/>
            <person name="Su Y."/>
            <person name="Zhang X."/>
            <person name="Liu X."/>
            <person name="Zhan S."/>
            <person name="St Leger R.J."/>
            <person name="Wang C."/>
        </authorList>
    </citation>
    <scope>NUCLEOTIDE SEQUENCE [LARGE SCALE GENOMIC DNA]</scope>
    <source>
        <strain evidence="1 2">ARSEF 1941</strain>
    </source>
</reference>
<evidence type="ECO:0000313" key="1">
    <source>
        <dbReference type="EMBL" id="KHO01575.1"/>
    </source>
</evidence>
<dbReference type="RefSeq" id="XP_040682640.1">
    <property type="nucleotide sequence ID" value="XM_040819375.1"/>
</dbReference>
<proteinExistence type="predicted"/>
<protein>
    <submittedName>
        <fullName evidence="1">O-methyltransferase, family 2</fullName>
    </submittedName>
</protein>
<dbReference type="Gene3D" id="1.10.10.10">
    <property type="entry name" value="Winged helix-like DNA-binding domain superfamily/Winged helix DNA-binding domain"/>
    <property type="match status" value="1"/>
</dbReference>
<gene>
    <name evidence="1" type="ORF">MAM_00576</name>
</gene>
<comment type="caution">
    <text evidence="1">The sequence shown here is derived from an EMBL/GenBank/DDBJ whole genome shotgun (WGS) entry which is preliminary data.</text>
</comment>
<dbReference type="InterPro" id="IPR029063">
    <property type="entry name" value="SAM-dependent_MTases_sf"/>
</dbReference>
<sequence>MAADAAADLDILIQQLERVIANPEAAVAAGSKRHQVLQLARAAAVAIEEPFETLQRVGYSPLPLITTRIAQEHGIFATLVASKEPVSFAALQDASRLEAGVLESILDYMCTQRMANEVVPGCFTPTRLSNLMTLPLFRDAVTHFHDTRLPGLAALNSVLRQPGAKLNAFKAGHRTDQDFYTWLSTHPVHDRAFHRYMEAQFASLPTWLDVVDFEADFGNDLAPSDVAFVDVGGGNGQQCALLKNKFPGLQGRIILQDRPHVLQTALSVENMEKMSHDYLTEQPVKTPGHGSRSTIVIDEKALPDTKHTWRTPGVEYTAALGICMKVLFDAQERREAQWRELLAQAGLVIQDIRRFTRFEDSAIIVTKAP</sequence>
<accession>A0A0B2X7T7</accession>
<dbReference type="InterPro" id="IPR036388">
    <property type="entry name" value="WH-like_DNA-bd_sf"/>
</dbReference>
<keyword evidence="1" id="KW-0489">Methyltransferase</keyword>
<dbReference type="SUPFAM" id="SSF53335">
    <property type="entry name" value="S-adenosyl-L-methionine-dependent methyltransferases"/>
    <property type="match status" value="1"/>
</dbReference>
<dbReference type="Gene3D" id="3.40.50.150">
    <property type="entry name" value="Vaccinia Virus protein VP39"/>
    <property type="match status" value="2"/>
</dbReference>